<comment type="caution">
    <text evidence="2">The sequence shown here is derived from an EMBL/GenBank/DDBJ whole genome shotgun (WGS) entry which is preliminary data.</text>
</comment>
<evidence type="ECO:0000313" key="2">
    <source>
        <dbReference type="EMBL" id="KHT65324.1"/>
    </source>
</evidence>
<reference evidence="2 3" key="1">
    <citation type="submission" date="2014-12" db="EMBL/GenBank/DDBJ databases">
        <title>Genome sequencing of Photobacterium gaetbulicola AD005a.</title>
        <authorList>
            <person name="Adrian T.G.S."/>
            <person name="Chan K.G."/>
        </authorList>
    </citation>
    <scope>NUCLEOTIDE SEQUENCE [LARGE SCALE GENOMIC DNA]</scope>
    <source>
        <strain evidence="2 3">AD005a</strain>
    </source>
</reference>
<accession>A0A0B9G9R0</accession>
<dbReference type="InterPro" id="IPR007410">
    <property type="entry name" value="LpqE-like"/>
</dbReference>
<evidence type="ECO:0000313" key="3">
    <source>
        <dbReference type="Proteomes" id="UP000031278"/>
    </source>
</evidence>
<dbReference type="SUPFAM" id="SSF110087">
    <property type="entry name" value="DR1885-like metal-binding protein"/>
    <property type="match status" value="1"/>
</dbReference>
<evidence type="ECO:0000256" key="1">
    <source>
        <dbReference type="SAM" id="SignalP"/>
    </source>
</evidence>
<dbReference type="AlphaFoldDB" id="A0A0B9G9R0"/>
<feature type="chain" id="PRO_5002146419" description="Copper chaperone" evidence="1">
    <location>
        <begin position="19"/>
        <end position="150"/>
    </location>
</feature>
<proteinExistence type="predicted"/>
<protein>
    <recommendedName>
        <fullName evidence="4">Copper chaperone</fullName>
    </recommendedName>
</protein>
<organism evidence="2 3">
    <name type="scientific">Photobacterium gaetbulicola</name>
    <dbReference type="NCBI Taxonomy" id="1295392"/>
    <lineage>
        <taxon>Bacteria</taxon>
        <taxon>Pseudomonadati</taxon>
        <taxon>Pseudomonadota</taxon>
        <taxon>Gammaproteobacteria</taxon>
        <taxon>Vibrionales</taxon>
        <taxon>Vibrionaceae</taxon>
        <taxon>Photobacterium</taxon>
    </lineage>
</organism>
<dbReference type="Gene3D" id="2.60.40.1890">
    <property type="entry name" value="PCu(A)C copper chaperone"/>
    <property type="match status" value="1"/>
</dbReference>
<feature type="signal peptide" evidence="1">
    <location>
        <begin position="1"/>
        <end position="18"/>
    </location>
</feature>
<name>A0A0B9G9R0_9GAMM</name>
<sequence length="150" mass="16558">MKKLIASLGLLTTLCAQADVTIRDCVIVEPAPNVNRTALFFTADYSVNEEVKALRLPSPEAILGGDISALTDNVQIHKTEMKDGVMKMQRIPKLFLEKDGKTVLKRGGLHFMLMDLKKRPVAGESYPVNIWLTYLADAQCEASVVKANQL</sequence>
<dbReference type="InterPro" id="IPR058248">
    <property type="entry name" value="Lxx211020-like"/>
</dbReference>
<keyword evidence="1" id="KW-0732">Signal</keyword>
<dbReference type="Proteomes" id="UP000031278">
    <property type="component" value="Unassembled WGS sequence"/>
</dbReference>
<dbReference type="RefSeq" id="WP_039457070.1">
    <property type="nucleotide sequence ID" value="NZ_JWLZ01000014.1"/>
</dbReference>
<dbReference type="InterPro" id="IPR036182">
    <property type="entry name" value="PCuAC_sf"/>
</dbReference>
<evidence type="ECO:0008006" key="4">
    <source>
        <dbReference type="Google" id="ProtNLM"/>
    </source>
</evidence>
<gene>
    <name evidence="2" type="ORF">RJ45_01670</name>
</gene>
<dbReference type="PANTHER" id="PTHR36302:SF1">
    <property type="entry name" value="COPPER CHAPERONE PCU(A)C"/>
    <property type="match status" value="1"/>
</dbReference>
<dbReference type="Pfam" id="PF04314">
    <property type="entry name" value="PCuAC"/>
    <property type="match status" value="1"/>
</dbReference>
<dbReference type="PANTHER" id="PTHR36302">
    <property type="entry name" value="BLR7088 PROTEIN"/>
    <property type="match status" value="1"/>
</dbReference>
<dbReference type="EMBL" id="JWLZ01000014">
    <property type="protein sequence ID" value="KHT65324.1"/>
    <property type="molecule type" value="Genomic_DNA"/>
</dbReference>